<protein>
    <submittedName>
        <fullName evidence="2">Uncharacterized protein</fullName>
    </submittedName>
</protein>
<name>A0A9D4GBT8_DREPO</name>
<reference evidence="2" key="1">
    <citation type="journal article" date="2019" name="bioRxiv">
        <title>The Genome of the Zebra Mussel, Dreissena polymorpha: A Resource for Invasive Species Research.</title>
        <authorList>
            <person name="McCartney M.A."/>
            <person name="Auch B."/>
            <person name="Kono T."/>
            <person name="Mallez S."/>
            <person name="Zhang Y."/>
            <person name="Obille A."/>
            <person name="Becker A."/>
            <person name="Abrahante J.E."/>
            <person name="Garbe J."/>
            <person name="Badalamenti J.P."/>
            <person name="Herman A."/>
            <person name="Mangelson H."/>
            <person name="Liachko I."/>
            <person name="Sullivan S."/>
            <person name="Sone E.D."/>
            <person name="Koren S."/>
            <person name="Silverstein K.A.T."/>
            <person name="Beckman K.B."/>
            <person name="Gohl D.M."/>
        </authorList>
    </citation>
    <scope>NUCLEOTIDE SEQUENCE</scope>
    <source>
        <strain evidence="2">Duluth1</strain>
        <tissue evidence="2">Whole animal</tissue>
    </source>
</reference>
<proteinExistence type="predicted"/>
<accession>A0A9D4GBT8</accession>
<feature type="compositionally biased region" description="Basic and acidic residues" evidence="1">
    <location>
        <begin position="23"/>
        <end position="32"/>
    </location>
</feature>
<organism evidence="2 3">
    <name type="scientific">Dreissena polymorpha</name>
    <name type="common">Zebra mussel</name>
    <name type="synonym">Mytilus polymorpha</name>
    <dbReference type="NCBI Taxonomy" id="45954"/>
    <lineage>
        <taxon>Eukaryota</taxon>
        <taxon>Metazoa</taxon>
        <taxon>Spiralia</taxon>
        <taxon>Lophotrochozoa</taxon>
        <taxon>Mollusca</taxon>
        <taxon>Bivalvia</taxon>
        <taxon>Autobranchia</taxon>
        <taxon>Heteroconchia</taxon>
        <taxon>Euheterodonta</taxon>
        <taxon>Imparidentia</taxon>
        <taxon>Neoheterodontei</taxon>
        <taxon>Myida</taxon>
        <taxon>Dreissenoidea</taxon>
        <taxon>Dreissenidae</taxon>
        <taxon>Dreissena</taxon>
    </lineage>
</organism>
<keyword evidence="3" id="KW-1185">Reference proteome</keyword>
<evidence type="ECO:0000313" key="3">
    <source>
        <dbReference type="Proteomes" id="UP000828390"/>
    </source>
</evidence>
<dbReference type="EMBL" id="JAIWYP010000006">
    <property type="protein sequence ID" value="KAH3812531.1"/>
    <property type="molecule type" value="Genomic_DNA"/>
</dbReference>
<dbReference type="Proteomes" id="UP000828390">
    <property type="component" value="Unassembled WGS sequence"/>
</dbReference>
<evidence type="ECO:0000313" key="2">
    <source>
        <dbReference type="EMBL" id="KAH3812531.1"/>
    </source>
</evidence>
<dbReference type="AlphaFoldDB" id="A0A9D4GBT8"/>
<feature type="region of interest" description="Disordered" evidence="1">
    <location>
        <begin position="1"/>
        <end position="32"/>
    </location>
</feature>
<evidence type="ECO:0000256" key="1">
    <source>
        <dbReference type="SAM" id="MobiDB-lite"/>
    </source>
</evidence>
<reference evidence="2" key="2">
    <citation type="submission" date="2020-11" db="EMBL/GenBank/DDBJ databases">
        <authorList>
            <person name="McCartney M.A."/>
            <person name="Auch B."/>
            <person name="Kono T."/>
            <person name="Mallez S."/>
            <person name="Becker A."/>
            <person name="Gohl D.M."/>
            <person name="Silverstein K.A.T."/>
            <person name="Koren S."/>
            <person name="Bechman K.B."/>
            <person name="Herman A."/>
            <person name="Abrahante J.E."/>
            <person name="Garbe J."/>
        </authorList>
    </citation>
    <scope>NUCLEOTIDE SEQUENCE</scope>
    <source>
        <strain evidence="2">Duluth1</strain>
        <tissue evidence="2">Whole animal</tissue>
    </source>
</reference>
<comment type="caution">
    <text evidence="2">The sequence shown here is derived from an EMBL/GenBank/DDBJ whole genome shotgun (WGS) entry which is preliminary data.</text>
</comment>
<sequence length="59" mass="7134">MDLCDNRRELRHRKHTSNVSRTENQKSKKELRKEMNEEKFECIEEKCINIDTEMTTCSS</sequence>
<gene>
    <name evidence="2" type="ORF">DPMN_140966</name>
</gene>